<dbReference type="InParanoid" id="A0A1Y1Y1S1"/>
<name>A0A1Y1Y1S1_9FUNG</name>
<evidence type="ECO:0000256" key="2">
    <source>
        <dbReference type="SAM" id="SignalP"/>
    </source>
</evidence>
<feature type="region of interest" description="Disordered" evidence="1">
    <location>
        <begin position="141"/>
        <end position="174"/>
    </location>
</feature>
<dbReference type="InterPro" id="IPR056124">
    <property type="entry name" value="DUF7707"/>
</dbReference>
<keyword evidence="5" id="KW-1185">Reference proteome</keyword>
<evidence type="ECO:0000256" key="1">
    <source>
        <dbReference type="SAM" id="MobiDB-lite"/>
    </source>
</evidence>
<feature type="compositionally biased region" description="Low complexity" evidence="1">
    <location>
        <begin position="141"/>
        <end position="167"/>
    </location>
</feature>
<feature type="chain" id="PRO_5012417789" description="DUF7707 domain-containing protein" evidence="2">
    <location>
        <begin position="21"/>
        <end position="194"/>
    </location>
</feature>
<organism evidence="4 5">
    <name type="scientific">Basidiobolus meristosporus CBS 931.73</name>
    <dbReference type="NCBI Taxonomy" id="1314790"/>
    <lineage>
        <taxon>Eukaryota</taxon>
        <taxon>Fungi</taxon>
        <taxon>Fungi incertae sedis</taxon>
        <taxon>Zoopagomycota</taxon>
        <taxon>Entomophthoromycotina</taxon>
        <taxon>Basidiobolomycetes</taxon>
        <taxon>Basidiobolales</taxon>
        <taxon>Basidiobolaceae</taxon>
        <taxon>Basidiobolus</taxon>
    </lineage>
</organism>
<accession>A0A1Y1Y1S1</accession>
<sequence length="194" mass="20136">MKLLAITSLAVALTITLSEAADWSILDLPEASRVDICNRQTAYCSNNCGGPNEAPKNFCNTKTMGWGCGCKTKTPDFKPYLWPIVLEECQGKAADCNKKCPNDNNANQCYAACSTKFQCGTPNSPPSYLEVSDQNATPLYTASATPTATGTNPTNGAGSTGAGNPSTKPNAASLPSVQTGSAVLALAAALYAIL</sequence>
<comment type="caution">
    <text evidence="4">The sequence shown here is derived from an EMBL/GenBank/DDBJ whole genome shotgun (WGS) entry which is preliminary data.</text>
</comment>
<evidence type="ECO:0000259" key="3">
    <source>
        <dbReference type="Pfam" id="PF24808"/>
    </source>
</evidence>
<protein>
    <recommendedName>
        <fullName evidence="3">DUF7707 domain-containing protein</fullName>
    </recommendedName>
</protein>
<feature type="domain" description="DUF7707" evidence="3">
    <location>
        <begin position="28"/>
        <end position="122"/>
    </location>
</feature>
<evidence type="ECO:0000313" key="4">
    <source>
        <dbReference type="EMBL" id="ORX91962.1"/>
    </source>
</evidence>
<dbReference type="Proteomes" id="UP000193498">
    <property type="component" value="Unassembled WGS sequence"/>
</dbReference>
<feature type="signal peptide" evidence="2">
    <location>
        <begin position="1"/>
        <end position="20"/>
    </location>
</feature>
<dbReference type="AlphaFoldDB" id="A0A1Y1Y1S1"/>
<dbReference type="Pfam" id="PF24808">
    <property type="entry name" value="DUF7707"/>
    <property type="match status" value="1"/>
</dbReference>
<dbReference type="PANTHER" id="PTHR38118:SF2">
    <property type="entry name" value="CDP-ALCOHOL PHOSPHATIDYLTRANSFERASE PROTEIN"/>
    <property type="match status" value="1"/>
</dbReference>
<keyword evidence="2" id="KW-0732">Signal</keyword>
<gene>
    <name evidence="4" type="ORF">K493DRAFT_339046</name>
</gene>
<reference evidence="4 5" key="1">
    <citation type="submission" date="2016-07" db="EMBL/GenBank/DDBJ databases">
        <title>Pervasive Adenine N6-methylation of Active Genes in Fungi.</title>
        <authorList>
            <consortium name="DOE Joint Genome Institute"/>
            <person name="Mondo S.J."/>
            <person name="Dannebaum R.O."/>
            <person name="Kuo R.C."/>
            <person name="Labutti K."/>
            <person name="Haridas S."/>
            <person name="Kuo A."/>
            <person name="Salamov A."/>
            <person name="Ahrendt S.R."/>
            <person name="Lipzen A."/>
            <person name="Sullivan W."/>
            <person name="Andreopoulos W.B."/>
            <person name="Clum A."/>
            <person name="Lindquist E."/>
            <person name="Daum C."/>
            <person name="Ramamoorthy G.K."/>
            <person name="Gryganskyi A."/>
            <person name="Culley D."/>
            <person name="Magnuson J.K."/>
            <person name="James T.Y."/>
            <person name="O'Malley M.A."/>
            <person name="Stajich J.E."/>
            <person name="Spatafora J.W."/>
            <person name="Visel A."/>
            <person name="Grigoriev I.V."/>
        </authorList>
    </citation>
    <scope>NUCLEOTIDE SEQUENCE [LARGE SCALE GENOMIC DNA]</scope>
    <source>
        <strain evidence="4 5">CBS 931.73</strain>
    </source>
</reference>
<dbReference type="OrthoDB" id="1708823at2759"/>
<proteinExistence type="predicted"/>
<dbReference type="EMBL" id="MCFE01000298">
    <property type="protein sequence ID" value="ORX91962.1"/>
    <property type="molecule type" value="Genomic_DNA"/>
</dbReference>
<evidence type="ECO:0000313" key="5">
    <source>
        <dbReference type="Proteomes" id="UP000193498"/>
    </source>
</evidence>
<dbReference type="PANTHER" id="PTHR38118">
    <property type="entry name" value="ANCHORED CELL WALL PROTEIN 11-RELATED"/>
    <property type="match status" value="1"/>
</dbReference>